<reference evidence="2" key="1">
    <citation type="journal article" date="2021" name="Mol. Ecol. Resour.">
        <title>Phylogenomic analyses of the genus Drosophila reveals genomic signals of climate adaptation.</title>
        <authorList>
            <person name="Li F."/>
            <person name="Rane R.V."/>
            <person name="Luria V."/>
            <person name="Xiong Z."/>
            <person name="Chen J."/>
            <person name="Li Z."/>
            <person name="Catullo R.A."/>
            <person name="Griffin P.C."/>
            <person name="Schiffer M."/>
            <person name="Pearce S."/>
            <person name="Lee S.F."/>
            <person name="McElroy K."/>
            <person name="Stocker A."/>
            <person name="Shirriffs J."/>
            <person name="Cockerell F."/>
            <person name="Coppin C."/>
            <person name="Sgro C.M."/>
            <person name="Karger A."/>
            <person name="Cain J.W."/>
            <person name="Weber J.A."/>
            <person name="Santpere G."/>
            <person name="Kirschner M.W."/>
            <person name="Hoffmann A.A."/>
            <person name="Oakeshott J.G."/>
            <person name="Zhang G."/>
        </authorList>
    </citation>
    <scope>NUCLEOTIDE SEQUENCE</scope>
    <source>
        <strain evidence="2">BGI-SZ-2011g</strain>
    </source>
</reference>
<name>A0AAD4PH67_9MUSC</name>
<dbReference type="AlphaFoldDB" id="A0AAD4PH67"/>
<dbReference type="InterPro" id="IPR001858">
    <property type="entry name" value="Phosphatidylethanolamine-bd_CS"/>
</dbReference>
<keyword evidence="3" id="KW-1185">Reference proteome</keyword>
<evidence type="ECO:0000313" key="2">
    <source>
        <dbReference type="EMBL" id="KAH8359950.1"/>
    </source>
</evidence>
<evidence type="ECO:0008006" key="4">
    <source>
        <dbReference type="Google" id="ProtNLM"/>
    </source>
</evidence>
<dbReference type="InterPro" id="IPR036610">
    <property type="entry name" value="PEBP-like_sf"/>
</dbReference>
<organism evidence="2 3">
    <name type="scientific">Drosophila rubida</name>
    <dbReference type="NCBI Taxonomy" id="30044"/>
    <lineage>
        <taxon>Eukaryota</taxon>
        <taxon>Metazoa</taxon>
        <taxon>Ecdysozoa</taxon>
        <taxon>Arthropoda</taxon>
        <taxon>Hexapoda</taxon>
        <taxon>Insecta</taxon>
        <taxon>Pterygota</taxon>
        <taxon>Neoptera</taxon>
        <taxon>Endopterygota</taxon>
        <taxon>Diptera</taxon>
        <taxon>Brachycera</taxon>
        <taxon>Muscomorpha</taxon>
        <taxon>Ephydroidea</taxon>
        <taxon>Drosophilidae</taxon>
        <taxon>Drosophila</taxon>
    </lineage>
</organism>
<dbReference type="Gene3D" id="3.90.280.10">
    <property type="entry name" value="PEBP-like"/>
    <property type="match status" value="1"/>
</dbReference>
<dbReference type="PANTHER" id="PTHR11362:SF82">
    <property type="entry name" value="PHOSPHATIDYLETHANOLAMINE-BINDING PROTEIN 4"/>
    <property type="match status" value="1"/>
</dbReference>
<feature type="non-terminal residue" evidence="2">
    <location>
        <position position="1"/>
    </location>
</feature>
<dbReference type="FunFam" id="3.90.280.10:FF:000006">
    <property type="entry name" value="protein D3"/>
    <property type="match status" value="1"/>
</dbReference>
<dbReference type="EMBL" id="JAJJHW010003409">
    <property type="protein sequence ID" value="KAH8359950.1"/>
    <property type="molecule type" value="Genomic_DNA"/>
</dbReference>
<accession>A0AAD4PH67</accession>
<dbReference type="PROSITE" id="PS01220">
    <property type="entry name" value="PBP"/>
    <property type="match status" value="1"/>
</dbReference>
<proteinExistence type="inferred from homology"/>
<dbReference type="CDD" id="cd00866">
    <property type="entry name" value="PEBP_euk"/>
    <property type="match status" value="1"/>
</dbReference>
<dbReference type="Proteomes" id="UP001200034">
    <property type="component" value="Unassembled WGS sequence"/>
</dbReference>
<dbReference type="InterPro" id="IPR008914">
    <property type="entry name" value="PEBP"/>
</dbReference>
<gene>
    <name evidence="2" type="ORF">KR093_009773</name>
</gene>
<comment type="similarity">
    <text evidence="1">Belongs to the phosphatidylethanolamine-binding protein family.</text>
</comment>
<evidence type="ECO:0000313" key="3">
    <source>
        <dbReference type="Proteomes" id="UP001200034"/>
    </source>
</evidence>
<sequence length="183" mass="19963">KHISSANMDTSGIIPDIIDEKPKAKATVSFPSGVQVDLGKELTPTQVKDQPTISWDAEAGALYTLLMVDPDAPSRTDPKLREVLHWAVINIPGNKVADGQVLAEYVGAGPADGSGLHRYVFLIFKQGDKIASDKFIAKTTREGRLNVKIRDYVSKYNFGAPVAGNFFQAQYDDYVPTLLAQVK</sequence>
<dbReference type="Pfam" id="PF01161">
    <property type="entry name" value="PBP"/>
    <property type="match status" value="1"/>
</dbReference>
<dbReference type="PANTHER" id="PTHR11362">
    <property type="entry name" value="PHOSPHATIDYLETHANOLAMINE-BINDING PROTEIN"/>
    <property type="match status" value="1"/>
</dbReference>
<evidence type="ECO:0000256" key="1">
    <source>
        <dbReference type="ARBA" id="ARBA00007091"/>
    </source>
</evidence>
<dbReference type="SUPFAM" id="SSF49777">
    <property type="entry name" value="PEBP-like"/>
    <property type="match status" value="1"/>
</dbReference>
<dbReference type="InterPro" id="IPR035810">
    <property type="entry name" value="PEBP_euk"/>
</dbReference>
<comment type="caution">
    <text evidence="2">The sequence shown here is derived from an EMBL/GenBank/DDBJ whole genome shotgun (WGS) entry which is preliminary data.</text>
</comment>
<protein>
    <recommendedName>
        <fullName evidence="4">Phosphatidylethanolamine-binding protein</fullName>
    </recommendedName>
</protein>